<feature type="region of interest" description="Disordered" evidence="3">
    <location>
        <begin position="868"/>
        <end position="970"/>
    </location>
</feature>
<reference evidence="4" key="1">
    <citation type="submission" date="2022-01" db="EMBL/GenBank/DDBJ databases">
        <authorList>
            <person name="King R."/>
        </authorList>
    </citation>
    <scope>NUCLEOTIDE SEQUENCE</scope>
</reference>
<dbReference type="Pfam" id="PF04499">
    <property type="entry name" value="SAPS"/>
    <property type="match status" value="1"/>
</dbReference>
<feature type="compositionally biased region" description="Basic and acidic residues" evidence="3">
    <location>
        <begin position="640"/>
        <end position="649"/>
    </location>
</feature>
<comment type="similarity">
    <text evidence="1">Belongs to the SAPS family.</text>
</comment>
<organism evidence="4 5">
    <name type="scientific">Chironomus riparius</name>
    <dbReference type="NCBI Taxonomy" id="315576"/>
    <lineage>
        <taxon>Eukaryota</taxon>
        <taxon>Metazoa</taxon>
        <taxon>Ecdysozoa</taxon>
        <taxon>Arthropoda</taxon>
        <taxon>Hexapoda</taxon>
        <taxon>Insecta</taxon>
        <taxon>Pterygota</taxon>
        <taxon>Neoptera</taxon>
        <taxon>Endopterygota</taxon>
        <taxon>Diptera</taxon>
        <taxon>Nematocera</taxon>
        <taxon>Chironomoidea</taxon>
        <taxon>Chironomidae</taxon>
        <taxon>Chironominae</taxon>
        <taxon>Chironomus</taxon>
    </lineage>
</organism>
<gene>
    <name evidence="4" type="ORF">CHIRRI_LOCUS3058</name>
</gene>
<dbReference type="OrthoDB" id="295029at2759"/>
<feature type="compositionally biased region" description="Acidic residues" evidence="3">
    <location>
        <begin position="896"/>
        <end position="907"/>
    </location>
</feature>
<dbReference type="EMBL" id="OU895877">
    <property type="protein sequence ID" value="CAG9800107.1"/>
    <property type="molecule type" value="Genomic_DNA"/>
</dbReference>
<feature type="region of interest" description="Disordered" evidence="3">
    <location>
        <begin position="635"/>
        <end position="656"/>
    </location>
</feature>
<dbReference type="PANTHER" id="PTHR12634:SF8">
    <property type="entry name" value="FIERY MOUNTAIN, ISOFORM D"/>
    <property type="match status" value="1"/>
</dbReference>
<dbReference type="GO" id="GO:0019903">
    <property type="term" value="F:protein phosphatase binding"/>
    <property type="evidence" value="ECO:0007669"/>
    <property type="project" value="InterPro"/>
</dbReference>
<protein>
    <submittedName>
        <fullName evidence="4">Uncharacterized protein</fullName>
    </submittedName>
</protein>
<accession>A0A9N9RMN7</accession>
<dbReference type="InterPro" id="IPR007587">
    <property type="entry name" value="SAPS"/>
</dbReference>
<proteinExistence type="inferred from homology"/>
<evidence type="ECO:0000256" key="3">
    <source>
        <dbReference type="SAM" id="MobiDB-lite"/>
    </source>
</evidence>
<keyword evidence="5" id="KW-1185">Reference proteome</keyword>
<dbReference type="AlphaFoldDB" id="A0A9N9RMN7"/>
<evidence type="ECO:0000313" key="4">
    <source>
        <dbReference type="EMBL" id="CAG9800107.1"/>
    </source>
</evidence>
<dbReference type="PANTHER" id="PTHR12634">
    <property type="entry name" value="SIT4 YEAST -ASSOCIATING PROTEIN-RELATED"/>
    <property type="match status" value="1"/>
</dbReference>
<name>A0A9N9RMN7_9DIPT</name>
<dbReference type="GO" id="GO:0019888">
    <property type="term" value="F:protein phosphatase regulator activity"/>
    <property type="evidence" value="ECO:0007669"/>
    <property type="project" value="TreeGrafter"/>
</dbReference>
<evidence type="ECO:0000256" key="2">
    <source>
        <dbReference type="ARBA" id="ARBA00023306"/>
    </source>
</evidence>
<sequence>MFWDTTYTNSANIDALLSKDDCSLKELLDEVELLQECKSQNQKIVKFLNRPEVVDELVTLITIVPPSNLDEKQRFLHPNLACEILTCDIPSLKQRIAEDHNLLNKLYGFFEQKTQLNPLLASFICKTFGMFIVKKMDQDWFLYQTICLYVLEFIKTKDNFLDVMVHHFSTPVVMDLLLTMLNDIEDPRMKSSFLEWINERGLIEKMIDVLHMPNENEKHVIVAQFLTELIKTGRCNRQNDTEDRKSLPNPLLHRLENSQTTTRLIDAILSATSTESGILSGLQVLLCLLENSIIQEPVSQTALQQIIDAEKEHHDEVVNSLMSIIQPRIHQLFELLLNPPLKTPLEGVEKPMASTLGNVRLQLCNLFTVLLETENSLIIEEICKTNFFTELLNLFKQYCWNNFLHNYVRRCFVYGVQAFDTIPNNTQLVISALQKHIIVDCKLADRLIDCWNENALSQQKGGRRLGYMGHLIEILSAISSTESASDDFRALLESSLTCATLGSGEPISAIDVWTKIMQSNENELQVQKRFLADCDPSERQEYGQSGLTGFPSIPDDTEIDTEDYSYNFIPSMHSAVNGNDFNTDYNDDDDLLESRHKMFEEACNQNTSAMSFHTNFDNWDQHQFFNSALLKSSPFEEQDDNNKDSDLHNDPFTNDPFADTSTSGFDAIIGNNNISSNQLMYGYHNGIYGQSNDFLMNFYASQCTNYPFTATNTPSYNNPFHPHHFINHHVNVNDNDMNDINSNNDNWANFNSSPDNFADFDSHFANMAPIGVESMPQMRLGTEESYEAGPNDDKEQQQIEEQQCFVATTQVIEISSLPPPETTTASMPDFLEMPEERHEFQLGPNPVDSDLTSMKSISAAIEELEDEEFYSLRDDSNEMNSFTDDTDRKLVNENTEIPEDDDDDFASADESSSKGNSEEETNSNAGDHFVDCALPSSMDEEEHSKTNGIEKVKESEIFCESDDEKTLTSDEFIDSPDIIKKLAQSPEEAITNLSPTTVVPLENGSA</sequence>
<evidence type="ECO:0000256" key="1">
    <source>
        <dbReference type="ARBA" id="ARBA00006180"/>
    </source>
</evidence>
<reference evidence="4" key="2">
    <citation type="submission" date="2022-10" db="EMBL/GenBank/DDBJ databases">
        <authorList>
            <consortium name="ENA_rothamsted_submissions"/>
            <consortium name="culmorum"/>
            <person name="King R."/>
        </authorList>
    </citation>
    <scope>NUCLEOTIDE SEQUENCE</scope>
</reference>
<feature type="compositionally biased region" description="Basic and acidic residues" evidence="3">
    <location>
        <begin position="942"/>
        <end position="956"/>
    </location>
</feature>
<keyword evidence="2" id="KW-0131">Cell cycle</keyword>
<dbReference type="Proteomes" id="UP001153620">
    <property type="component" value="Chromosome 1"/>
</dbReference>
<dbReference type="GO" id="GO:0005634">
    <property type="term" value="C:nucleus"/>
    <property type="evidence" value="ECO:0007669"/>
    <property type="project" value="TreeGrafter"/>
</dbReference>
<dbReference type="GO" id="GO:0005829">
    <property type="term" value="C:cytosol"/>
    <property type="evidence" value="ECO:0007669"/>
    <property type="project" value="TreeGrafter"/>
</dbReference>
<evidence type="ECO:0000313" key="5">
    <source>
        <dbReference type="Proteomes" id="UP001153620"/>
    </source>
</evidence>